<dbReference type="Proteomes" id="UP001174909">
    <property type="component" value="Unassembled WGS sequence"/>
</dbReference>
<gene>
    <name evidence="1" type="ORF">GBAR_LOCUS4930</name>
</gene>
<comment type="caution">
    <text evidence="1">The sequence shown here is derived from an EMBL/GenBank/DDBJ whole genome shotgun (WGS) entry which is preliminary data.</text>
</comment>
<organism evidence="1 2">
    <name type="scientific">Geodia barretti</name>
    <name type="common">Barrett's horny sponge</name>
    <dbReference type="NCBI Taxonomy" id="519541"/>
    <lineage>
        <taxon>Eukaryota</taxon>
        <taxon>Metazoa</taxon>
        <taxon>Porifera</taxon>
        <taxon>Demospongiae</taxon>
        <taxon>Heteroscleromorpha</taxon>
        <taxon>Tetractinellida</taxon>
        <taxon>Astrophorina</taxon>
        <taxon>Geodiidae</taxon>
        <taxon>Geodia</taxon>
    </lineage>
</organism>
<sequence>MLCVAVIKGNKKHYIQLQMLHSQYVGVFLAFNTHEKWYHLLHKTSRHQSLKPQAYGAPF</sequence>
<evidence type="ECO:0000313" key="1">
    <source>
        <dbReference type="EMBL" id="CAI8006847.1"/>
    </source>
</evidence>
<protein>
    <submittedName>
        <fullName evidence="1">Uncharacterized protein</fullName>
    </submittedName>
</protein>
<dbReference type="AlphaFoldDB" id="A0AA35R9K6"/>
<reference evidence="1" key="1">
    <citation type="submission" date="2023-03" db="EMBL/GenBank/DDBJ databases">
        <authorList>
            <person name="Steffen K."/>
            <person name="Cardenas P."/>
        </authorList>
    </citation>
    <scope>NUCLEOTIDE SEQUENCE</scope>
</reference>
<name>A0AA35R9K6_GEOBA</name>
<evidence type="ECO:0000313" key="2">
    <source>
        <dbReference type="Proteomes" id="UP001174909"/>
    </source>
</evidence>
<proteinExistence type="predicted"/>
<accession>A0AA35R9K6</accession>
<dbReference type="EMBL" id="CASHTH010000729">
    <property type="protein sequence ID" value="CAI8006847.1"/>
    <property type="molecule type" value="Genomic_DNA"/>
</dbReference>
<keyword evidence="2" id="KW-1185">Reference proteome</keyword>